<comment type="caution">
    <text evidence="9">The sequence shown here is derived from an EMBL/GenBank/DDBJ whole genome shotgun (WGS) entry which is preliminary data.</text>
</comment>
<dbReference type="GO" id="GO:0016020">
    <property type="term" value="C:membrane"/>
    <property type="evidence" value="ECO:0007669"/>
    <property type="project" value="UniProtKB-SubCell"/>
</dbReference>
<sequence length="465" mass="53554">MLAVKRHLRLFAVLATTAFITVGLVKQQQKQGRPTRARWRASEAASECAAPIKEMGCSVPAFTAEWAIVPGLELQIYSAHLDDRLVVDGKTQNFIRAIGLFRKSATQVRLYCLASYPSGEQSTVKATLDRVWFDKWDNGSPKDLLTPYIVSCHIGVGLREHPSSVSIVSDPCACPSNNLRLRRLQPLPRKDFMVCVKGLFFTKDNSRELMQWIEMLFLLGAKHIHMYNYRLHKNTRKMLKFYQRYRELTLQKLSLPPQVYPQGIGFLENFLFNKTWEKRRLELVPYNDCYYRYKDKFDYIALLDVDELIIPRDPDVISWPGLMEKVREVEANAVDKYASFAFSNGYFFRDKGTPMDVLEQTQRSANLSRPGYAVKSFFTADGSLAVFNHYTMLPLRPGVRKCAIVGSDIGLVHHYRDSCPRLMDRQCQDDLMKFVVKDETVPVKFARRLRQALQVVSQDMSNALY</sequence>
<keyword evidence="5" id="KW-0812">Transmembrane</keyword>
<comment type="subcellular location">
    <subcellularLocation>
        <location evidence="1">Membrane</location>
        <topology evidence="1">Single-pass membrane protein</topology>
    </subcellularLocation>
</comment>
<dbReference type="PANTHER" id="PTHR21461:SF69">
    <property type="entry name" value="GLYCOSYLTRANSFERASE FAMILY 92 PROTEIN"/>
    <property type="match status" value="1"/>
</dbReference>
<evidence type="ECO:0000313" key="10">
    <source>
        <dbReference type="Proteomes" id="UP000192247"/>
    </source>
</evidence>
<keyword evidence="4 8" id="KW-0808">Transferase</keyword>
<dbReference type="InParanoid" id="A0A1V9XG92"/>
<reference evidence="9 10" key="1">
    <citation type="journal article" date="2017" name="Gigascience">
        <title>Draft genome of the honey bee ectoparasitic mite, Tropilaelaps mercedesae, is shaped by the parasitic life history.</title>
        <authorList>
            <person name="Dong X."/>
            <person name="Armstrong S.D."/>
            <person name="Xia D."/>
            <person name="Makepeace B.L."/>
            <person name="Darby A.C."/>
            <person name="Kadowaki T."/>
        </authorList>
    </citation>
    <scope>NUCLEOTIDE SEQUENCE [LARGE SCALE GENOMIC DNA]</scope>
    <source>
        <strain evidence="9">Wuxi-XJTLU</strain>
    </source>
</reference>
<evidence type="ECO:0000256" key="4">
    <source>
        <dbReference type="ARBA" id="ARBA00022679"/>
    </source>
</evidence>
<dbReference type="Proteomes" id="UP000192247">
    <property type="component" value="Unassembled WGS sequence"/>
</dbReference>
<dbReference type="PANTHER" id="PTHR21461">
    <property type="entry name" value="GLYCOSYLTRANSFERASE FAMILY 92 PROTEIN"/>
    <property type="match status" value="1"/>
</dbReference>
<name>A0A1V9XG92_9ACAR</name>
<evidence type="ECO:0000256" key="2">
    <source>
        <dbReference type="ARBA" id="ARBA00007647"/>
    </source>
</evidence>
<dbReference type="AlphaFoldDB" id="A0A1V9XG92"/>
<dbReference type="OrthoDB" id="2017643at2759"/>
<dbReference type="InterPro" id="IPR008166">
    <property type="entry name" value="Glyco_transf_92"/>
</dbReference>
<protein>
    <recommendedName>
        <fullName evidence="8">Glycosyltransferase family 92 protein</fullName>
        <ecNumber evidence="8">2.4.1.-</ecNumber>
    </recommendedName>
</protein>
<keyword evidence="7" id="KW-0472">Membrane</keyword>
<keyword evidence="3 8" id="KW-0328">Glycosyltransferase</keyword>
<keyword evidence="6" id="KW-1133">Transmembrane helix</keyword>
<dbReference type="GO" id="GO:0016757">
    <property type="term" value="F:glycosyltransferase activity"/>
    <property type="evidence" value="ECO:0007669"/>
    <property type="project" value="UniProtKB-UniRule"/>
</dbReference>
<proteinExistence type="inferred from homology"/>
<evidence type="ECO:0000256" key="8">
    <source>
        <dbReference type="RuleBase" id="RU366017"/>
    </source>
</evidence>
<dbReference type="Pfam" id="PF01697">
    <property type="entry name" value="Glyco_transf_92"/>
    <property type="match status" value="1"/>
</dbReference>
<evidence type="ECO:0000256" key="7">
    <source>
        <dbReference type="ARBA" id="ARBA00023136"/>
    </source>
</evidence>
<evidence type="ECO:0000256" key="1">
    <source>
        <dbReference type="ARBA" id="ARBA00004167"/>
    </source>
</evidence>
<organism evidence="9 10">
    <name type="scientific">Tropilaelaps mercedesae</name>
    <dbReference type="NCBI Taxonomy" id="418985"/>
    <lineage>
        <taxon>Eukaryota</taxon>
        <taxon>Metazoa</taxon>
        <taxon>Ecdysozoa</taxon>
        <taxon>Arthropoda</taxon>
        <taxon>Chelicerata</taxon>
        <taxon>Arachnida</taxon>
        <taxon>Acari</taxon>
        <taxon>Parasitiformes</taxon>
        <taxon>Mesostigmata</taxon>
        <taxon>Gamasina</taxon>
        <taxon>Dermanyssoidea</taxon>
        <taxon>Laelapidae</taxon>
        <taxon>Tropilaelaps</taxon>
    </lineage>
</organism>
<evidence type="ECO:0000256" key="3">
    <source>
        <dbReference type="ARBA" id="ARBA00022676"/>
    </source>
</evidence>
<dbReference type="GO" id="GO:0005737">
    <property type="term" value="C:cytoplasm"/>
    <property type="evidence" value="ECO:0007669"/>
    <property type="project" value="TreeGrafter"/>
</dbReference>
<keyword evidence="10" id="KW-1185">Reference proteome</keyword>
<evidence type="ECO:0000256" key="5">
    <source>
        <dbReference type="ARBA" id="ARBA00022692"/>
    </source>
</evidence>
<evidence type="ECO:0000313" key="9">
    <source>
        <dbReference type="EMBL" id="OQR72565.1"/>
    </source>
</evidence>
<comment type="similarity">
    <text evidence="2 8">Belongs to the glycosyltransferase 92 family.</text>
</comment>
<evidence type="ECO:0000256" key="6">
    <source>
        <dbReference type="ARBA" id="ARBA00022989"/>
    </source>
</evidence>
<dbReference type="EC" id="2.4.1.-" evidence="8"/>
<gene>
    <name evidence="9" type="ORF">BIW11_03750</name>
</gene>
<accession>A0A1V9XG92</accession>
<dbReference type="EMBL" id="MNPL01011528">
    <property type="protein sequence ID" value="OQR72565.1"/>
    <property type="molecule type" value="Genomic_DNA"/>
</dbReference>